<reference evidence="3" key="2">
    <citation type="submission" date="2025-08" db="UniProtKB">
        <authorList>
            <consortium name="RefSeq"/>
        </authorList>
    </citation>
    <scope>IDENTIFICATION</scope>
    <source>
        <strain evidence="3">14028-0561.14</strain>
        <tissue evidence="3">Whole fly</tissue>
    </source>
</reference>
<dbReference type="RefSeq" id="XP_017032809.1">
    <property type="nucleotide sequence ID" value="XM_017177320.3"/>
</dbReference>
<evidence type="ECO:0000256" key="1">
    <source>
        <dbReference type="SAM" id="MobiDB-lite"/>
    </source>
</evidence>
<sequence length="111" mass="12822">MSEQRRKSDNTLDGEEDPPLISAAPSILRNVTASRQLLAEAASIVISLPDEDRPSSPDETPEQRHRRRIRFLEMRREHYSQMHQHTEQCTMSDDDQQELPNTNPPGMEDKK</sequence>
<dbReference type="OMA" id="RREHYNH"/>
<reference evidence="2" key="1">
    <citation type="submission" date="2025-05" db="UniProtKB">
        <authorList>
            <consortium name="RefSeq"/>
        </authorList>
    </citation>
    <scope>NUCLEOTIDE SEQUENCE [LARGE SCALE GENOMIC DNA]</scope>
    <source>
        <strain evidence="2">14028-0561.14</strain>
    </source>
</reference>
<proteinExistence type="predicted"/>
<organism evidence="2 3">
    <name type="scientific">Drosophila kikkawai</name>
    <name type="common">Fruit fly</name>
    <dbReference type="NCBI Taxonomy" id="30033"/>
    <lineage>
        <taxon>Eukaryota</taxon>
        <taxon>Metazoa</taxon>
        <taxon>Ecdysozoa</taxon>
        <taxon>Arthropoda</taxon>
        <taxon>Hexapoda</taxon>
        <taxon>Insecta</taxon>
        <taxon>Pterygota</taxon>
        <taxon>Neoptera</taxon>
        <taxon>Endopterygota</taxon>
        <taxon>Diptera</taxon>
        <taxon>Brachycera</taxon>
        <taxon>Muscomorpha</taxon>
        <taxon>Ephydroidea</taxon>
        <taxon>Drosophilidae</taxon>
        <taxon>Drosophila</taxon>
        <taxon>Sophophora</taxon>
    </lineage>
</organism>
<feature type="region of interest" description="Disordered" evidence="1">
    <location>
        <begin position="79"/>
        <end position="111"/>
    </location>
</feature>
<dbReference type="OrthoDB" id="7864940at2759"/>
<dbReference type="AlphaFoldDB" id="A0A6P4JCN7"/>
<keyword evidence="2" id="KW-1185">Reference proteome</keyword>
<evidence type="ECO:0000313" key="2">
    <source>
        <dbReference type="Proteomes" id="UP001652661"/>
    </source>
</evidence>
<evidence type="ECO:0000313" key="3">
    <source>
        <dbReference type="RefSeq" id="XP_017032809.1"/>
    </source>
</evidence>
<feature type="region of interest" description="Disordered" evidence="1">
    <location>
        <begin position="46"/>
        <end position="66"/>
    </location>
</feature>
<dbReference type="GeneID" id="108082044"/>
<protein>
    <submittedName>
        <fullName evidence="3">Uncharacterized protein</fullName>
    </submittedName>
</protein>
<feature type="compositionally biased region" description="Basic and acidic residues" evidence="1">
    <location>
        <begin position="1"/>
        <end position="10"/>
    </location>
</feature>
<feature type="region of interest" description="Disordered" evidence="1">
    <location>
        <begin position="1"/>
        <end position="23"/>
    </location>
</feature>
<accession>A0A6P4JCN7</accession>
<gene>
    <name evidence="3" type="primary">LOC108082044</name>
</gene>
<name>A0A6P4JCN7_DROKI</name>
<dbReference type="Proteomes" id="UP001652661">
    <property type="component" value="Chromosome 2L"/>
</dbReference>